<evidence type="ECO:0000256" key="1">
    <source>
        <dbReference type="SAM" id="MobiDB-lite"/>
    </source>
</evidence>
<comment type="caution">
    <text evidence="2">The sequence shown here is derived from an EMBL/GenBank/DDBJ whole genome shotgun (WGS) entry which is preliminary data.</text>
</comment>
<sequence>MTAPVNPGELPATTPGTDAPVVEPSTLTLLREVADVKRLRDARGPGSLADRAFTRSWRLLLRDWSPEQVQRLALREVAHTLVAARLAGVDAGVLATAGLDRAERLTVLQRAFDAVAATAQGGFGDLADLRAALDPDPFDEDLLPAAPPFVDALVRQPRAGATHPELPRVVVEPPESHGDHCFVTAVYSALVAPRFGVQRGTAFLVALAHHLPNGDLPDAGFGGEVLLGEHYLPVLAALEERSLRQLPAGLAAHLRDLLPQRETTGTDVGRVFNTADVLDRVLQVHHHARAAAFTAAQALDDLDIVHPGAVQQFQLGVLAGAGIPVR</sequence>
<feature type="region of interest" description="Disordered" evidence="1">
    <location>
        <begin position="1"/>
        <end position="21"/>
    </location>
</feature>
<dbReference type="Gene3D" id="1.10.3210.10">
    <property type="entry name" value="Hypothetical protein af1432"/>
    <property type="match status" value="1"/>
</dbReference>
<dbReference type="AlphaFoldDB" id="A0A7Y9DMR1"/>
<organism evidence="2 3">
    <name type="scientific">Kineococcus aurantiacus</name>
    <dbReference type="NCBI Taxonomy" id="37633"/>
    <lineage>
        <taxon>Bacteria</taxon>
        <taxon>Bacillati</taxon>
        <taxon>Actinomycetota</taxon>
        <taxon>Actinomycetes</taxon>
        <taxon>Kineosporiales</taxon>
        <taxon>Kineosporiaceae</taxon>
        <taxon>Kineococcus</taxon>
    </lineage>
</organism>
<proteinExistence type="predicted"/>
<dbReference type="RefSeq" id="WP_218885078.1">
    <property type="nucleotide sequence ID" value="NZ_BAAAGN010000010.1"/>
</dbReference>
<name>A0A7Y9DMR1_9ACTN</name>
<keyword evidence="3" id="KW-1185">Reference proteome</keyword>
<gene>
    <name evidence="2" type="ORF">BJ968_002997</name>
</gene>
<dbReference type="SUPFAM" id="SSF109604">
    <property type="entry name" value="HD-domain/PDEase-like"/>
    <property type="match status" value="1"/>
</dbReference>
<dbReference type="EMBL" id="JACCBB010000001">
    <property type="protein sequence ID" value="NYD23457.1"/>
    <property type="molecule type" value="Genomic_DNA"/>
</dbReference>
<dbReference type="GO" id="GO:0016787">
    <property type="term" value="F:hydrolase activity"/>
    <property type="evidence" value="ECO:0007669"/>
    <property type="project" value="UniProtKB-KW"/>
</dbReference>
<evidence type="ECO:0000313" key="3">
    <source>
        <dbReference type="Proteomes" id="UP000521922"/>
    </source>
</evidence>
<evidence type="ECO:0000313" key="2">
    <source>
        <dbReference type="EMBL" id="NYD23457.1"/>
    </source>
</evidence>
<accession>A0A7Y9DMR1</accession>
<dbReference type="Proteomes" id="UP000521922">
    <property type="component" value="Unassembled WGS sequence"/>
</dbReference>
<keyword evidence="2" id="KW-0378">Hydrolase</keyword>
<protein>
    <submittedName>
        <fullName evidence="2">5'-deoxynucleotidase YfbR-like HD superfamily hydrolase</fullName>
    </submittedName>
</protein>
<reference evidence="2 3" key="1">
    <citation type="submission" date="2020-07" db="EMBL/GenBank/DDBJ databases">
        <title>Sequencing the genomes of 1000 actinobacteria strains.</title>
        <authorList>
            <person name="Klenk H.-P."/>
        </authorList>
    </citation>
    <scope>NUCLEOTIDE SEQUENCE [LARGE SCALE GENOMIC DNA]</scope>
    <source>
        <strain evidence="2 3">DSM 7487</strain>
    </source>
</reference>